<comment type="caution">
    <text evidence="1">The sequence shown here is derived from an EMBL/GenBank/DDBJ whole genome shotgun (WGS) entry which is preliminary data.</text>
</comment>
<sequence>FRNLAVTLPDPTRPATARYWFNDMPLT</sequence>
<feature type="non-terminal residue" evidence="1">
    <location>
        <position position="27"/>
    </location>
</feature>
<dbReference type="EMBL" id="CAJVCH010182366">
    <property type="protein sequence ID" value="CAG7729663.1"/>
    <property type="molecule type" value="Genomic_DNA"/>
</dbReference>
<proteinExistence type="predicted"/>
<evidence type="ECO:0000313" key="1">
    <source>
        <dbReference type="EMBL" id="CAG7729663.1"/>
    </source>
</evidence>
<protein>
    <submittedName>
        <fullName evidence="1">Uncharacterized protein</fullName>
    </submittedName>
</protein>
<accession>A0A8J2NX54</accession>
<keyword evidence="2" id="KW-1185">Reference proteome</keyword>
<evidence type="ECO:0000313" key="2">
    <source>
        <dbReference type="Proteomes" id="UP000708208"/>
    </source>
</evidence>
<dbReference type="Proteomes" id="UP000708208">
    <property type="component" value="Unassembled WGS sequence"/>
</dbReference>
<name>A0A8J2NX54_9HEXA</name>
<dbReference type="AlphaFoldDB" id="A0A8J2NX54"/>
<feature type="non-terminal residue" evidence="1">
    <location>
        <position position="1"/>
    </location>
</feature>
<organism evidence="1 2">
    <name type="scientific">Allacma fusca</name>
    <dbReference type="NCBI Taxonomy" id="39272"/>
    <lineage>
        <taxon>Eukaryota</taxon>
        <taxon>Metazoa</taxon>
        <taxon>Ecdysozoa</taxon>
        <taxon>Arthropoda</taxon>
        <taxon>Hexapoda</taxon>
        <taxon>Collembola</taxon>
        <taxon>Symphypleona</taxon>
        <taxon>Sminthuridae</taxon>
        <taxon>Allacma</taxon>
    </lineage>
</organism>
<reference evidence="1" key="1">
    <citation type="submission" date="2021-06" db="EMBL/GenBank/DDBJ databases">
        <authorList>
            <person name="Hodson N. C."/>
            <person name="Mongue J. A."/>
            <person name="Jaron S. K."/>
        </authorList>
    </citation>
    <scope>NUCLEOTIDE SEQUENCE</scope>
</reference>
<gene>
    <name evidence="1" type="ORF">AFUS01_LOCUS18361</name>
</gene>